<comment type="function">
    <text evidence="1">Responsible for the formation of the pyrimidine heterocycle in the thiamine biosynthesis pathway. Catalyzes the formation of hydroxymethylpyrimidine phosphate (HMP-P) from histidine and pyridoxal phosphate (PLP). The protein uses PLP and the active site histidine to form HMP-P, generating an inactive enzyme. The enzyme can only undergo a single turnover, which suggests it is a suicide enzyme.</text>
</comment>
<dbReference type="InterPro" id="IPR015168">
    <property type="entry name" value="SsuA/THI5"/>
</dbReference>
<evidence type="ECO:0000256" key="6">
    <source>
        <dbReference type="ARBA" id="ARBA00022723"/>
    </source>
</evidence>
<feature type="signal peptide" evidence="13">
    <location>
        <begin position="1"/>
        <end position="31"/>
    </location>
</feature>
<evidence type="ECO:0000256" key="13">
    <source>
        <dbReference type="SAM" id="SignalP"/>
    </source>
</evidence>
<sequence length="364" mass="38709">MQSPTTMTRRRLLRNGCIGVGAMSMGPAFLAACGSDDDSSSADEPSTSGAAADSVPAVSLTPTTLQLSWTPSVQFGGTYLGVDRGYYADQGLDITLGSGGPNVAGNTQTVSGAALMNISGGDNVARSNAEGAALTIVGMQYQRAPGTLLSLAEKNLVTPESLIGTRIAVAGTDTPALDAFLQYNDIDRSQIEFIPSQYDPAVLTADQADSIFCFYNDLPVALGVQGIEHSTMLLADFGFNPASQVYTVLTENLVGEKREQIISLLRAEILGWQDYKTDHAEAAQISIDMNPDAGLDIETQLEQAEVQLDIMYSDVTDANGFAWFTDETVEENMKLFADLEIAGASPELFDRSLLEEIYADGPTL</sequence>
<dbReference type="Proteomes" id="UP000011863">
    <property type="component" value="Chromosome"/>
</dbReference>
<dbReference type="GO" id="GO:0016740">
    <property type="term" value="F:transferase activity"/>
    <property type="evidence" value="ECO:0007669"/>
    <property type="project" value="UniProtKB-KW"/>
</dbReference>
<evidence type="ECO:0000256" key="10">
    <source>
        <dbReference type="ARBA" id="ARBA00033171"/>
    </source>
</evidence>
<keyword evidence="6" id="KW-0479">Metal-binding</keyword>
<dbReference type="KEGG" id="aym:YM304_05960"/>
<comment type="catalytic activity">
    <reaction evidence="11">
        <text>N(6)-(pyridoxal phosphate)-L-lysyl-[4-amino-5-hydroxymethyl-2-methylpyrimidine phosphate synthase] + L-histidyl-[4-amino-5-hydroxymethyl-2-methylpyrimidine phosphate synthase] + 2 Fe(3+) + 4 H2O = L-lysyl-[4-amino-5-hydroxymethyl-2-methylpyrimidine phosphate synthase] + (2S)-2-amino-5-hydroxy-4-oxopentanoyl-[4-amino-5-hydroxymethyl-2-methylpyrimidine phosphate synthase] + 4-amino-2-methyl-5-(phosphooxymethyl)pyrimidine + 3-oxopropanoate + 2 Fe(2+) + 2 H(+)</text>
        <dbReference type="Rhea" id="RHEA:65756"/>
        <dbReference type="Rhea" id="RHEA-COMP:16892"/>
        <dbReference type="Rhea" id="RHEA-COMP:16893"/>
        <dbReference type="Rhea" id="RHEA-COMP:16894"/>
        <dbReference type="Rhea" id="RHEA-COMP:16895"/>
        <dbReference type="ChEBI" id="CHEBI:15377"/>
        <dbReference type="ChEBI" id="CHEBI:15378"/>
        <dbReference type="ChEBI" id="CHEBI:29033"/>
        <dbReference type="ChEBI" id="CHEBI:29034"/>
        <dbReference type="ChEBI" id="CHEBI:29969"/>
        <dbReference type="ChEBI" id="CHEBI:29979"/>
        <dbReference type="ChEBI" id="CHEBI:33190"/>
        <dbReference type="ChEBI" id="CHEBI:58354"/>
        <dbReference type="ChEBI" id="CHEBI:143915"/>
        <dbReference type="ChEBI" id="CHEBI:157692"/>
    </reaction>
    <physiologicalReaction direction="left-to-right" evidence="11">
        <dbReference type="Rhea" id="RHEA:65757"/>
    </physiologicalReaction>
</comment>
<dbReference type="Pfam" id="PF09084">
    <property type="entry name" value="NMT1"/>
    <property type="match status" value="1"/>
</dbReference>
<name>A0A6C7E204_ILUCY</name>
<dbReference type="EMBL" id="AP012057">
    <property type="protein sequence ID" value="BAN00910.1"/>
    <property type="molecule type" value="Genomic_DNA"/>
</dbReference>
<evidence type="ECO:0000256" key="7">
    <source>
        <dbReference type="ARBA" id="ARBA00022898"/>
    </source>
</evidence>
<gene>
    <name evidence="15" type="ORF">YM304_05960</name>
</gene>
<keyword evidence="16" id="KW-1185">Reference proteome</keyword>
<evidence type="ECO:0000256" key="11">
    <source>
        <dbReference type="ARBA" id="ARBA00048179"/>
    </source>
</evidence>
<keyword evidence="8" id="KW-0784">Thiamine biosynthesis</keyword>
<dbReference type="InterPro" id="IPR006311">
    <property type="entry name" value="TAT_signal"/>
</dbReference>
<organism evidence="15 16">
    <name type="scientific">Ilumatobacter coccineus (strain NBRC 103263 / KCTC 29153 / YM16-304)</name>
    <dbReference type="NCBI Taxonomy" id="1313172"/>
    <lineage>
        <taxon>Bacteria</taxon>
        <taxon>Bacillati</taxon>
        <taxon>Actinomycetota</taxon>
        <taxon>Acidimicrobiia</taxon>
        <taxon>Acidimicrobiales</taxon>
        <taxon>Ilumatobacteraceae</taxon>
        <taxon>Ilumatobacter</taxon>
    </lineage>
</organism>
<feature type="chain" id="PRO_5025462967" description="Thiamine pyrimidine synthase" evidence="13">
    <location>
        <begin position="32"/>
        <end position="364"/>
    </location>
</feature>
<comment type="subunit">
    <text evidence="4">Homodimer.</text>
</comment>
<keyword evidence="9" id="KW-0408">Iron</keyword>
<evidence type="ECO:0000256" key="9">
    <source>
        <dbReference type="ARBA" id="ARBA00023004"/>
    </source>
</evidence>
<evidence type="ECO:0000256" key="2">
    <source>
        <dbReference type="ARBA" id="ARBA00004948"/>
    </source>
</evidence>
<reference evidence="15 16" key="1">
    <citation type="journal article" date="2013" name="Int. J. Syst. Evol. Microbiol.">
        <title>Ilumatobacter nonamiense sp. nov. and Ilumatobacter coccineum sp. nov., isolated from seashore sand.</title>
        <authorList>
            <person name="Matsumoto A."/>
            <person name="Kasai H."/>
            <person name="Matsuo Y."/>
            <person name="Shizuri Y."/>
            <person name="Ichikawa N."/>
            <person name="Fujita N."/>
            <person name="Omura S."/>
            <person name="Takahashi Y."/>
        </authorList>
    </citation>
    <scope>NUCLEOTIDE SEQUENCE [LARGE SCALE GENOMIC DNA]</scope>
    <source>
        <strain evidence="16">NBRC 103263 / KCTC 29153 / YM16-304</strain>
    </source>
</reference>
<evidence type="ECO:0000256" key="12">
    <source>
        <dbReference type="SAM" id="MobiDB-lite"/>
    </source>
</evidence>
<dbReference type="GO" id="GO:0009228">
    <property type="term" value="P:thiamine biosynthetic process"/>
    <property type="evidence" value="ECO:0007669"/>
    <property type="project" value="UniProtKB-KW"/>
</dbReference>
<keyword evidence="7" id="KW-0663">Pyridoxal phosphate</keyword>
<proteinExistence type="inferred from homology"/>
<dbReference type="PANTHER" id="PTHR31528:SF1">
    <property type="entry name" value="4-AMINO-5-HYDROXYMETHYL-2-METHYLPYRIMIDINE PHOSPHATE SYNTHASE THI11-RELATED"/>
    <property type="match status" value="1"/>
</dbReference>
<dbReference type="PANTHER" id="PTHR31528">
    <property type="entry name" value="4-AMINO-5-HYDROXYMETHYL-2-METHYLPYRIMIDINE PHOSPHATE SYNTHASE THI11-RELATED"/>
    <property type="match status" value="1"/>
</dbReference>
<dbReference type="AlphaFoldDB" id="A0A6C7E204"/>
<feature type="domain" description="SsuA/THI5-like" evidence="14">
    <location>
        <begin position="74"/>
        <end position="278"/>
    </location>
</feature>
<evidence type="ECO:0000256" key="3">
    <source>
        <dbReference type="ARBA" id="ARBA00009406"/>
    </source>
</evidence>
<keyword evidence="13" id="KW-0732">Signal</keyword>
<evidence type="ECO:0000256" key="4">
    <source>
        <dbReference type="ARBA" id="ARBA00011738"/>
    </source>
</evidence>
<comment type="similarity">
    <text evidence="3">Belongs to the NMT1/THI5 family.</text>
</comment>
<evidence type="ECO:0000259" key="14">
    <source>
        <dbReference type="Pfam" id="PF09084"/>
    </source>
</evidence>
<dbReference type="PROSITE" id="PS51318">
    <property type="entry name" value="TAT"/>
    <property type="match status" value="1"/>
</dbReference>
<protein>
    <recommendedName>
        <fullName evidence="10">Thiamine pyrimidine synthase</fullName>
    </recommendedName>
</protein>
<dbReference type="InterPro" id="IPR027939">
    <property type="entry name" value="NMT1/THI5"/>
</dbReference>
<evidence type="ECO:0000256" key="5">
    <source>
        <dbReference type="ARBA" id="ARBA00022679"/>
    </source>
</evidence>
<evidence type="ECO:0000313" key="15">
    <source>
        <dbReference type="EMBL" id="BAN00910.1"/>
    </source>
</evidence>
<keyword evidence="5" id="KW-0808">Transferase</keyword>
<comment type="pathway">
    <text evidence="2">Cofactor biosynthesis; thiamine diphosphate biosynthesis.</text>
</comment>
<dbReference type="SUPFAM" id="SSF53850">
    <property type="entry name" value="Periplasmic binding protein-like II"/>
    <property type="match status" value="1"/>
</dbReference>
<dbReference type="GO" id="GO:0046872">
    <property type="term" value="F:metal ion binding"/>
    <property type="evidence" value="ECO:0007669"/>
    <property type="project" value="UniProtKB-KW"/>
</dbReference>
<accession>A0A6C7E204</accession>
<evidence type="ECO:0000256" key="1">
    <source>
        <dbReference type="ARBA" id="ARBA00003469"/>
    </source>
</evidence>
<dbReference type="Gene3D" id="3.40.190.10">
    <property type="entry name" value="Periplasmic binding protein-like II"/>
    <property type="match status" value="2"/>
</dbReference>
<evidence type="ECO:0000256" key="8">
    <source>
        <dbReference type="ARBA" id="ARBA00022977"/>
    </source>
</evidence>
<evidence type="ECO:0000313" key="16">
    <source>
        <dbReference type="Proteomes" id="UP000011863"/>
    </source>
</evidence>
<feature type="region of interest" description="Disordered" evidence="12">
    <location>
        <begin position="34"/>
        <end position="55"/>
    </location>
</feature>